<keyword evidence="2" id="KW-1185">Reference proteome</keyword>
<dbReference type="VEuPathDB" id="FungiDB:BD410DRAFT_846467"/>
<reference evidence="1 2" key="1">
    <citation type="submission" date="2018-06" db="EMBL/GenBank/DDBJ databases">
        <title>A transcriptomic atlas of mushroom development highlights an independent origin of complex multicellularity.</title>
        <authorList>
            <consortium name="DOE Joint Genome Institute"/>
            <person name="Krizsan K."/>
            <person name="Almasi E."/>
            <person name="Merenyi Z."/>
            <person name="Sahu N."/>
            <person name="Viragh M."/>
            <person name="Koszo T."/>
            <person name="Mondo S."/>
            <person name="Kiss B."/>
            <person name="Balint B."/>
            <person name="Kues U."/>
            <person name="Barry K."/>
            <person name="Hegedus J.C."/>
            <person name="Henrissat B."/>
            <person name="Johnson J."/>
            <person name="Lipzen A."/>
            <person name="Ohm R."/>
            <person name="Nagy I."/>
            <person name="Pangilinan J."/>
            <person name="Yan J."/>
            <person name="Xiong Y."/>
            <person name="Grigoriev I.V."/>
            <person name="Hibbett D.S."/>
            <person name="Nagy L.G."/>
        </authorList>
    </citation>
    <scope>NUCLEOTIDE SEQUENCE [LARGE SCALE GENOMIC DNA]</scope>
    <source>
        <strain evidence="1 2">SZMC22713</strain>
    </source>
</reference>
<evidence type="ECO:0000313" key="2">
    <source>
        <dbReference type="Proteomes" id="UP000294933"/>
    </source>
</evidence>
<evidence type="ECO:0000313" key="1">
    <source>
        <dbReference type="EMBL" id="TDL13960.1"/>
    </source>
</evidence>
<gene>
    <name evidence="1" type="ORF">BD410DRAFT_846467</name>
</gene>
<dbReference type="AlphaFoldDB" id="A0A4Y7PHS6"/>
<proteinExistence type="predicted"/>
<dbReference type="Proteomes" id="UP000294933">
    <property type="component" value="Unassembled WGS sequence"/>
</dbReference>
<accession>A0A4Y7PHS6</accession>
<dbReference type="EMBL" id="ML170419">
    <property type="protein sequence ID" value="TDL13960.1"/>
    <property type="molecule type" value="Genomic_DNA"/>
</dbReference>
<name>A0A4Y7PHS6_9AGAM</name>
<sequence length="51" mass="5394">MQSDPIAIKVSELLRLGMMPSAEDIKSGKANAMNVDMSSVQSKAQVESAAK</sequence>
<protein>
    <submittedName>
        <fullName evidence="1">Uncharacterized protein</fullName>
    </submittedName>
</protein>
<organism evidence="1 2">
    <name type="scientific">Rickenella mellea</name>
    <dbReference type="NCBI Taxonomy" id="50990"/>
    <lineage>
        <taxon>Eukaryota</taxon>
        <taxon>Fungi</taxon>
        <taxon>Dikarya</taxon>
        <taxon>Basidiomycota</taxon>
        <taxon>Agaricomycotina</taxon>
        <taxon>Agaricomycetes</taxon>
        <taxon>Hymenochaetales</taxon>
        <taxon>Rickenellaceae</taxon>
        <taxon>Rickenella</taxon>
    </lineage>
</organism>